<feature type="compositionally biased region" description="Basic and acidic residues" evidence="1">
    <location>
        <begin position="138"/>
        <end position="148"/>
    </location>
</feature>
<proteinExistence type="predicted"/>
<gene>
    <name evidence="2" type="ORF">CQW49_08400</name>
</gene>
<reference evidence="3" key="1">
    <citation type="submission" date="2017-10" db="EMBL/GenBank/DDBJ databases">
        <title>Completed PacBio SMRT sequence of Methylosinus trichosporium OB3b reveals presence of a third large plasmid.</title>
        <authorList>
            <person name="Charles T.C."/>
            <person name="Lynch M.D.J."/>
            <person name="Heil J.R."/>
            <person name="Cheng J."/>
        </authorList>
    </citation>
    <scope>NUCLEOTIDE SEQUENCE [LARGE SCALE GENOMIC DNA]</scope>
    <source>
        <strain evidence="3">OB3b</strain>
    </source>
</reference>
<dbReference type="KEGG" id="mtw:CQW49_08400"/>
<evidence type="ECO:0000313" key="2">
    <source>
        <dbReference type="EMBL" id="ATQ67903.1"/>
    </source>
</evidence>
<organism evidence="2 3">
    <name type="scientific">Methylosinus trichosporium (strain ATCC 35070 / NCIMB 11131 / UNIQEM 75 / OB3b)</name>
    <dbReference type="NCBI Taxonomy" id="595536"/>
    <lineage>
        <taxon>Bacteria</taxon>
        <taxon>Pseudomonadati</taxon>
        <taxon>Pseudomonadota</taxon>
        <taxon>Alphaproteobacteria</taxon>
        <taxon>Hyphomicrobiales</taxon>
        <taxon>Methylocystaceae</taxon>
        <taxon>Methylosinus</taxon>
    </lineage>
</organism>
<accession>A0A2D2CYT0</accession>
<evidence type="ECO:0000256" key="1">
    <source>
        <dbReference type="SAM" id="MobiDB-lite"/>
    </source>
</evidence>
<evidence type="ECO:0000313" key="3">
    <source>
        <dbReference type="Proteomes" id="UP000230709"/>
    </source>
</evidence>
<evidence type="ECO:0008006" key="4">
    <source>
        <dbReference type="Google" id="ProtNLM"/>
    </source>
</evidence>
<dbReference type="EMBL" id="CP023737">
    <property type="protein sequence ID" value="ATQ67903.1"/>
    <property type="molecule type" value="Genomic_DNA"/>
</dbReference>
<dbReference type="Proteomes" id="UP000230709">
    <property type="component" value="Chromosome"/>
</dbReference>
<dbReference type="AlphaFoldDB" id="A0A2D2CYT0"/>
<sequence length="229" mass="24863">MNTEYQTGRAPGNRPRARGSWLPPSIAGLRRKEAMRLRSEGKITDGAQAFFVYLLEYASADGTCGHALATICAKIAKRERMVRYYAAALAEVGLIRVTKTAGRYGRRIFEVIGAAEAEQPAADRRAPEPPLNPGRETGSADRQAEHPRPAASRWRNAPAPGRNGEPSERNASTSRPAPAETFIPREAAIFPALVAKLARFTNRRIDPLALGLHFAPAWIEAARAALEAG</sequence>
<name>A0A2D2CYT0_METT3</name>
<feature type="region of interest" description="Disordered" evidence="1">
    <location>
        <begin position="118"/>
        <end position="180"/>
    </location>
</feature>
<keyword evidence="3" id="KW-1185">Reference proteome</keyword>
<protein>
    <recommendedName>
        <fullName evidence="4">Helix-turn-helix domain-containing protein</fullName>
    </recommendedName>
</protein>